<evidence type="ECO:0000256" key="1">
    <source>
        <dbReference type="ARBA" id="ARBA00004123"/>
    </source>
</evidence>
<dbReference type="EMBL" id="AOKY01000227">
    <property type="protein sequence ID" value="KDB25095.1"/>
    <property type="molecule type" value="Genomic_DNA"/>
</dbReference>
<comment type="similarity">
    <text evidence="2">Belongs to the RIX1/PELP1 family.</text>
</comment>
<gene>
    <name evidence="7" type="ORF">H109_03073</name>
</gene>
<dbReference type="PANTHER" id="PTHR34105:SF1">
    <property type="entry name" value="PROLINE-, GLUTAMIC ACID- AND LEUCINE-RICH PROTEIN 1"/>
    <property type="match status" value="1"/>
</dbReference>
<dbReference type="InterPro" id="IPR012583">
    <property type="entry name" value="RIX1_N"/>
</dbReference>
<dbReference type="GO" id="GO:0006364">
    <property type="term" value="P:rRNA processing"/>
    <property type="evidence" value="ECO:0007669"/>
    <property type="project" value="TreeGrafter"/>
</dbReference>
<comment type="caution">
    <text evidence="7">The sequence shown here is derived from an EMBL/GenBank/DDBJ whole genome shotgun (WGS) entry which is preliminary data.</text>
</comment>
<sequence length="792" mass="85582">MTAVMALRAAVHNLCTIPVKDLPSTAEYIATTISESSAILSVPANQGQSAGEPDKAVLLQKLKARITSLLQDKTVEGRWAGVVIVKATVESGGWEILRGCEPWARSILAILGKPDPFSLKKLGILCLTRIFQLTHPYPTLTREITTPMLPQFIIACLNIVSTLGGTKNCRTLKHGNPLVDTVLCSFLTLLPNHPTIFRPFLVQLHTLVRTLVASSNTQNVIPQSTRWAAQQLFISLHQCAPKNTGNEEWVKAIRSTILSAHRTTDHLFRSIVEHWKSVDSTLPQGTCTRPSHSAIGDFGIDPLELPPWSGIQQGTGRLVGLLELLSSFLKSRSSSTVSIPVGSILDLTCRLGSIAPPSISGEHGATINPEISRDEREALLSVIPPMHAASLDVLRSLLETFGAENPSIARSCLEQTIWMFTSSNSTRSVREAAYKCFITSLTILGPALTKPDVLSLVPVLQIACSDIVPPKDSPIVTENTNAGGKSKATSVGTTNADAFLQNKVKVALGCCATNMTGPLAESAVKLLLTTLAYVQTEHIPLSLRAKIDRTSILAGNSDLMLACVLNPIPSTESQRGHPSILPFLARSQPSNPKVEGLLRPRMPVIFTGAGRKGRVDIEDYENSTEVETHGGDSLSRQNPGVRESLAEKFGPHPVFFPTESTSLPSDVERGNKRRHQDDVDSALLPGSPQPDKRPRVQNDMPTSSNTLPSGQVVQALDVLSSSLSGSNDQNTSKMNVFPEPEINHPTQDKAQEPSQPREATKSHEKVPAADAESDDEIPQLNIESDTDEEGEE</sequence>
<dbReference type="Proteomes" id="UP000024533">
    <property type="component" value="Unassembled WGS sequence"/>
</dbReference>
<proteinExistence type="inferred from homology"/>
<comment type="subcellular location">
    <subcellularLocation>
        <location evidence="1">Nucleus</location>
    </subcellularLocation>
</comment>
<evidence type="ECO:0000256" key="5">
    <source>
        <dbReference type="SAM" id="MobiDB-lite"/>
    </source>
</evidence>
<feature type="domain" description="Pre-rRNA-processing protein RIX1 N-terminal" evidence="6">
    <location>
        <begin position="7"/>
        <end position="218"/>
    </location>
</feature>
<protein>
    <recommendedName>
        <fullName evidence="3">Pre-rRNA-processing protein RIX1</fullName>
    </recommendedName>
</protein>
<dbReference type="OMA" id="GGWEILR"/>
<feature type="compositionally biased region" description="Polar residues" evidence="5">
    <location>
        <begin position="699"/>
        <end position="712"/>
    </location>
</feature>
<dbReference type="PANTHER" id="PTHR34105">
    <property type="entry name" value="PROLINE-, GLUTAMIC ACID- AND LEUCINE-RICH PROTEIN 1"/>
    <property type="match status" value="1"/>
</dbReference>
<dbReference type="Pfam" id="PF08167">
    <property type="entry name" value="RIX1"/>
    <property type="match status" value="1"/>
</dbReference>
<dbReference type="HOGENOM" id="CLU_016392_1_0_1"/>
<dbReference type="InterPro" id="IPR016024">
    <property type="entry name" value="ARM-type_fold"/>
</dbReference>
<dbReference type="OrthoDB" id="20900at2759"/>
<feature type="region of interest" description="Disordered" evidence="5">
    <location>
        <begin position="650"/>
        <end position="792"/>
    </location>
</feature>
<evidence type="ECO:0000256" key="2">
    <source>
        <dbReference type="ARBA" id="ARBA00010511"/>
    </source>
</evidence>
<evidence type="ECO:0000256" key="4">
    <source>
        <dbReference type="ARBA" id="ARBA00023242"/>
    </source>
</evidence>
<keyword evidence="8" id="KW-1185">Reference proteome</keyword>
<feature type="compositionally biased region" description="Basic and acidic residues" evidence="5">
    <location>
        <begin position="666"/>
        <end position="678"/>
    </location>
</feature>
<dbReference type="GO" id="GO:0005634">
    <property type="term" value="C:nucleus"/>
    <property type="evidence" value="ECO:0007669"/>
    <property type="project" value="UniProtKB-SubCell"/>
</dbReference>
<feature type="compositionally biased region" description="Basic and acidic residues" evidence="5">
    <location>
        <begin position="758"/>
        <end position="767"/>
    </location>
</feature>
<evidence type="ECO:0000313" key="7">
    <source>
        <dbReference type="EMBL" id="KDB25095.1"/>
    </source>
</evidence>
<dbReference type="SUPFAM" id="SSF48371">
    <property type="entry name" value="ARM repeat"/>
    <property type="match status" value="1"/>
</dbReference>
<evidence type="ECO:0000256" key="3">
    <source>
        <dbReference type="ARBA" id="ARBA00021502"/>
    </source>
</evidence>
<feature type="compositionally biased region" description="Polar residues" evidence="5">
    <location>
        <begin position="719"/>
        <end position="734"/>
    </location>
</feature>
<reference evidence="7 8" key="1">
    <citation type="submission" date="2014-02" db="EMBL/GenBank/DDBJ databases">
        <title>The Genome Sequence of Trichophyton interdigitale MR816.</title>
        <authorList>
            <consortium name="The Broad Institute Genomics Platform"/>
            <person name="Cuomo C.A."/>
            <person name="White T.C."/>
            <person name="Graser Y."/>
            <person name="Martinez-Rossi N."/>
            <person name="Heitman J."/>
            <person name="Young S.K."/>
            <person name="Zeng Q."/>
            <person name="Gargeya S."/>
            <person name="Abouelleil A."/>
            <person name="Alvarado L."/>
            <person name="Chapman S.B."/>
            <person name="Gainer-Dewar J."/>
            <person name="Goldberg J."/>
            <person name="Griggs A."/>
            <person name="Gujja S."/>
            <person name="Hansen M."/>
            <person name="Howarth C."/>
            <person name="Imamovic A."/>
            <person name="Larimer J."/>
            <person name="Martinez D."/>
            <person name="Murphy C."/>
            <person name="Pearson M.D."/>
            <person name="Persinoti G."/>
            <person name="Poon T."/>
            <person name="Priest M."/>
            <person name="Roberts A.D."/>
            <person name="Saif S."/>
            <person name="Shea T.D."/>
            <person name="Sykes S.N."/>
            <person name="Wortman J."/>
            <person name="Nusbaum C."/>
            <person name="Birren B."/>
        </authorList>
    </citation>
    <scope>NUCLEOTIDE SEQUENCE [LARGE SCALE GENOMIC DNA]</scope>
    <source>
        <strain evidence="7 8">MR816</strain>
    </source>
</reference>
<dbReference type="STRING" id="1215338.A0A059JB63"/>
<evidence type="ECO:0000259" key="6">
    <source>
        <dbReference type="Pfam" id="PF08167"/>
    </source>
</evidence>
<name>A0A059JB63_TRIIM</name>
<accession>A0A059JB63</accession>
<dbReference type="AlphaFoldDB" id="A0A059JB63"/>
<evidence type="ECO:0000313" key="8">
    <source>
        <dbReference type="Proteomes" id="UP000024533"/>
    </source>
</evidence>
<keyword evidence="4" id="KW-0539">Nucleus</keyword>
<organism evidence="7 8">
    <name type="scientific">Trichophyton interdigitale (strain MR816)</name>
    <dbReference type="NCBI Taxonomy" id="1215338"/>
    <lineage>
        <taxon>Eukaryota</taxon>
        <taxon>Fungi</taxon>
        <taxon>Dikarya</taxon>
        <taxon>Ascomycota</taxon>
        <taxon>Pezizomycotina</taxon>
        <taxon>Eurotiomycetes</taxon>
        <taxon>Eurotiomycetidae</taxon>
        <taxon>Onygenales</taxon>
        <taxon>Arthrodermataceae</taxon>
        <taxon>Trichophyton</taxon>
    </lineage>
</organism>